<comment type="caution">
    <text evidence="8">The sequence shown here is derived from an EMBL/GenBank/DDBJ whole genome shotgun (WGS) entry which is preliminary data.</text>
</comment>
<dbReference type="GO" id="GO:0016168">
    <property type="term" value="F:chlorophyll binding"/>
    <property type="evidence" value="ECO:0007669"/>
    <property type="project" value="UniProtKB-KW"/>
</dbReference>
<feature type="binding site" evidence="5">
    <location>
        <position position="511"/>
    </location>
    <ligand>
        <name>chlorophyll a</name>
        <dbReference type="ChEBI" id="CHEBI:58416"/>
        <label>1</label>
    </ligand>
</feature>
<keyword evidence="7" id="KW-0472">Membrane</keyword>
<proteinExistence type="predicted"/>
<dbReference type="Proteomes" id="UP000654075">
    <property type="component" value="Unassembled WGS sequence"/>
</dbReference>
<feature type="binding site" evidence="5">
    <location>
        <position position="514"/>
    </location>
    <ligand>
        <name>chlorophyll a</name>
        <dbReference type="ChEBI" id="CHEBI:58416"/>
        <label>1</label>
    </ligand>
</feature>
<organism evidence="8 9">
    <name type="scientific">Polarella glacialis</name>
    <name type="common">Dinoflagellate</name>
    <dbReference type="NCBI Taxonomy" id="89957"/>
    <lineage>
        <taxon>Eukaryota</taxon>
        <taxon>Sar</taxon>
        <taxon>Alveolata</taxon>
        <taxon>Dinophyceae</taxon>
        <taxon>Suessiales</taxon>
        <taxon>Suessiaceae</taxon>
        <taxon>Polarella</taxon>
    </lineage>
</organism>
<sequence length="542" mass="59428">MWRPDPGPCVAQVAEWGEHADDVEYMRQLKALSKKILKRREVTVKDADLAKACQKQGKVHFSVACWNLSEYSRVTEQELERLKQIQSGPELIGDASSLAHVFYEGKEGKDVNKVRRAGDVIFVSWRFAVLNAFSSAGIDLEQSEAVPVDPNSSKRHEQQIMYAKECLFIQDDAAWEQGPPLSPEEITQRLKVVLHTELLSCSTVQDILSAVRQTAPCETHAHFRLTPTSGMFSRETSDQERVVLVPSAAPAIGQPFEGNMAASLMGSKHNRFLAQPLAPRLRSVAGPLAGLSAPQSSFSSRCSSAPLFSSLAGRVSKLALAAGAALALAGAAHSRQASEASRQLRRRIRVSRLAAEAGAEIELREEEEVKLETRKKAEPPKKRKPYDPTVQPGAMAPLGFFDPLGFCPPGDEANFRKLRASELKHGRVGMMASVGLVAQHFFRIPLFGLKEAPSGMAAAVLIPSAWCFTFVVFASMLVELLAWKEDPGKEPGNFGDPLGLKMYDREWREREISNGRFAMICTMGILGGELATGKDAVQQFGF</sequence>
<feature type="binding site" description="axial binding residue" evidence="5">
    <location>
        <position position="481"/>
    </location>
    <ligand>
        <name>chlorophyll b</name>
        <dbReference type="ChEBI" id="CHEBI:61721"/>
        <label>1</label>
    </ligand>
    <ligandPart>
        <name>Mg</name>
        <dbReference type="ChEBI" id="CHEBI:25107"/>
    </ligandPart>
</feature>
<dbReference type="Gene3D" id="1.10.3460.10">
    <property type="entry name" value="Chlorophyll a/b binding protein domain"/>
    <property type="match status" value="1"/>
</dbReference>
<protein>
    <submittedName>
        <fullName evidence="8">Uncharacterized protein</fullName>
    </submittedName>
</protein>
<dbReference type="GO" id="GO:0009507">
    <property type="term" value="C:chloroplast"/>
    <property type="evidence" value="ECO:0007669"/>
    <property type="project" value="UniProtKB-SubCell"/>
</dbReference>
<keyword evidence="7" id="KW-1133">Transmembrane helix</keyword>
<dbReference type="GO" id="GO:0016020">
    <property type="term" value="C:membrane"/>
    <property type="evidence" value="ECO:0007669"/>
    <property type="project" value="InterPro"/>
</dbReference>
<feature type="binding site" evidence="5">
    <location>
        <position position="422"/>
    </location>
    <ligand>
        <name>chlorophyll a</name>
        <dbReference type="ChEBI" id="CHEBI:58416"/>
        <label>1</label>
    </ligand>
</feature>
<reference evidence="8" key="1">
    <citation type="submission" date="2021-02" db="EMBL/GenBank/DDBJ databases">
        <authorList>
            <person name="Dougan E. K."/>
            <person name="Rhodes N."/>
            <person name="Thang M."/>
            <person name="Chan C."/>
        </authorList>
    </citation>
    <scope>NUCLEOTIDE SEQUENCE</scope>
</reference>
<feature type="region of interest" description="Disordered" evidence="6">
    <location>
        <begin position="367"/>
        <end position="389"/>
    </location>
</feature>
<keyword evidence="3" id="KW-0602">Photosynthesis</keyword>
<evidence type="ECO:0000256" key="2">
    <source>
        <dbReference type="ARBA" id="ARBA00022528"/>
    </source>
</evidence>
<feature type="binding site" evidence="5">
    <location>
        <position position="516"/>
    </location>
    <ligand>
        <name>chlorophyll a</name>
        <dbReference type="ChEBI" id="CHEBI:58416"/>
        <label>1</label>
    </ligand>
</feature>
<evidence type="ECO:0000256" key="6">
    <source>
        <dbReference type="SAM" id="MobiDB-lite"/>
    </source>
</evidence>
<keyword evidence="9" id="KW-1185">Reference proteome</keyword>
<keyword evidence="7" id="KW-0812">Transmembrane</keyword>
<evidence type="ECO:0000256" key="1">
    <source>
        <dbReference type="ARBA" id="ARBA00004229"/>
    </source>
</evidence>
<dbReference type="AlphaFoldDB" id="A0A813FJW5"/>
<feature type="binding site" description="axial binding residue" evidence="5">
    <location>
        <position position="386"/>
    </location>
    <ligand>
        <name>chlorophyll b</name>
        <dbReference type="ChEBI" id="CHEBI:61721"/>
        <label>1</label>
    </ligand>
    <ligandPart>
        <name>Mg</name>
        <dbReference type="ChEBI" id="CHEBI:25107"/>
    </ligandPart>
</feature>
<keyword evidence="5" id="KW-0157">Chromophore</keyword>
<keyword evidence="2" id="KW-0150">Chloroplast</keyword>
<feature type="binding site" description="axial binding residue" evidence="5">
    <location>
        <position position="427"/>
    </location>
    <ligand>
        <name>chlorophyll b</name>
        <dbReference type="ChEBI" id="CHEBI:61721"/>
        <label>1</label>
    </ligand>
    <ligandPart>
        <name>Mg</name>
        <dbReference type="ChEBI" id="CHEBI:25107"/>
    </ligandPart>
</feature>
<evidence type="ECO:0000256" key="3">
    <source>
        <dbReference type="ARBA" id="ARBA00022531"/>
    </source>
</evidence>
<feature type="compositionally biased region" description="Basic and acidic residues" evidence="6">
    <location>
        <begin position="370"/>
        <end position="380"/>
    </location>
</feature>
<dbReference type="OrthoDB" id="407312at2759"/>
<dbReference type="GO" id="GO:0009765">
    <property type="term" value="P:photosynthesis, light harvesting"/>
    <property type="evidence" value="ECO:0007669"/>
    <property type="project" value="InterPro"/>
</dbReference>
<name>A0A813FJW5_POLGL</name>
<comment type="subcellular location">
    <subcellularLocation>
        <location evidence="1">Plastid</location>
        <location evidence="1">Chloroplast</location>
    </subcellularLocation>
</comment>
<gene>
    <name evidence="8" type="ORF">PGLA1383_LOCUS31773</name>
</gene>
<evidence type="ECO:0000256" key="7">
    <source>
        <dbReference type="SAM" id="Phobius"/>
    </source>
</evidence>
<dbReference type="SUPFAM" id="SSF103511">
    <property type="entry name" value="Chlorophyll a-b binding protein"/>
    <property type="match status" value="1"/>
</dbReference>
<evidence type="ECO:0000313" key="9">
    <source>
        <dbReference type="Proteomes" id="UP000654075"/>
    </source>
</evidence>
<evidence type="ECO:0000256" key="4">
    <source>
        <dbReference type="ARBA" id="ARBA00022640"/>
    </source>
</evidence>
<evidence type="ECO:0000313" key="8">
    <source>
        <dbReference type="EMBL" id="CAE8614037.1"/>
    </source>
</evidence>
<evidence type="ECO:0000256" key="5">
    <source>
        <dbReference type="PIRSR" id="PIRSR601344-1"/>
    </source>
</evidence>
<dbReference type="EMBL" id="CAJNNV010025358">
    <property type="protein sequence ID" value="CAE8614037.1"/>
    <property type="molecule type" value="Genomic_DNA"/>
</dbReference>
<accession>A0A813FJW5</accession>
<keyword evidence="4" id="KW-0934">Plastid</keyword>
<dbReference type="InterPro" id="IPR001344">
    <property type="entry name" value="Chloro_AB-bd_pln"/>
</dbReference>
<dbReference type="PANTHER" id="PTHR21649">
    <property type="entry name" value="CHLOROPHYLL A/B BINDING PROTEIN"/>
    <property type="match status" value="1"/>
</dbReference>
<feature type="transmembrane region" description="Helical" evidence="7">
    <location>
        <begin position="456"/>
        <end position="482"/>
    </location>
</feature>
<feature type="binding site" evidence="5">
    <location>
        <position position="425"/>
    </location>
    <ligand>
        <name>chlorophyll a</name>
        <dbReference type="ChEBI" id="CHEBI:58416"/>
        <label>1</label>
    </ligand>
</feature>
<keyword evidence="5" id="KW-0148">Chlorophyll</keyword>
<dbReference type="InterPro" id="IPR022796">
    <property type="entry name" value="Chloroa_b-bind"/>
</dbReference>
<dbReference type="Pfam" id="PF00504">
    <property type="entry name" value="Chloroa_b-bind"/>
    <property type="match status" value="1"/>
</dbReference>